<dbReference type="SMART" id="SM00028">
    <property type="entry name" value="TPR"/>
    <property type="match status" value="3"/>
</dbReference>
<dbReference type="PANTHER" id="PTHR11242">
    <property type="entry name" value="ARYL HYDROCARBON RECEPTOR INTERACTING PROTEIN RELATED"/>
    <property type="match status" value="1"/>
</dbReference>
<keyword evidence="2" id="KW-0802">TPR repeat</keyword>
<dbReference type="InterPro" id="IPR019734">
    <property type="entry name" value="TPR_rpt"/>
</dbReference>
<keyword evidence="1" id="KW-0677">Repeat</keyword>
<protein>
    <submittedName>
        <fullName evidence="3">Tetratricopeptide repeat-containing protein</fullName>
    </submittedName>
</protein>
<evidence type="ECO:0000313" key="4">
    <source>
        <dbReference type="Proteomes" id="UP000557509"/>
    </source>
</evidence>
<dbReference type="Proteomes" id="UP000557509">
    <property type="component" value="Unassembled WGS sequence"/>
</dbReference>
<dbReference type="InterPro" id="IPR011990">
    <property type="entry name" value="TPR-like_helical_dom_sf"/>
</dbReference>
<evidence type="ECO:0000256" key="1">
    <source>
        <dbReference type="ARBA" id="ARBA00022737"/>
    </source>
</evidence>
<dbReference type="Gene3D" id="1.25.40.10">
    <property type="entry name" value="Tetratricopeptide repeat domain"/>
    <property type="match status" value="1"/>
</dbReference>
<dbReference type="EMBL" id="JAAUHK010000197">
    <property type="protein sequence ID" value="KAF4638809.1"/>
    <property type="molecule type" value="Genomic_DNA"/>
</dbReference>
<dbReference type="VEuPathDB" id="ToxoDB:TGME49_250920"/>
<proteinExistence type="predicted"/>
<dbReference type="InterPro" id="IPR039663">
    <property type="entry name" value="AIP/AIPL1/TTC9"/>
</dbReference>
<gene>
    <name evidence="3" type="ORF">TGRH88_064180</name>
</gene>
<dbReference type="SUPFAM" id="SSF48452">
    <property type="entry name" value="TPR-like"/>
    <property type="match status" value="1"/>
</dbReference>
<accession>A0A7J6JVN2</accession>
<reference evidence="3 4" key="1">
    <citation type="submission" date="2020-03" db="EMBL/GenBank/DDBJ databases">
        <title>Genome sequence of Toxoplasma gondii RH-88 strain.</title>
        <authorList>
            <person name="Lorenzi H.A."/>
            <person name="Venepally P."/>
            <person name="Rozenberg A."/>
            <person name="Sibley D."/>
        </authorList>
    </citation>
    <scope>NUCLEOTIDE SEQUENCE [LARGE SCALE GENOMIC DNA]</scope>
    <source>
        <strain evidence="3 4">RH-88</strain>
    </source>
</reference>
<sequence length="361" mass="40876">MQKNIAKLNQHFTVLFYKSEAPDRRIDTEKRSCPVFHRTLEFPVVRRDSRNDAVSPASREEGHGITIHRFDKEKGKVLQSVSVDTVCAEAAQMERQQQIAESLRSKTWNEKLQWGLDTKNLGNSLYQQKKFTEAINAYQDCLLALDLGSTADQQEAAQRQLQIPAVLNLAACMLATKKYHRCKALCNVVLDLEPQSLKAIFRRALANFHLGELEEATQDLQRAYAMCGGRRPCETDDEFSAAQQNLKEKLTTKSHSLLSTNSEKEQPTGVFCNAEDREKFLRKVNYYLHAISQQQTRYAKACQNMFSEGCLESSGGSGTQACKTGKLQLERLPNQVSSMFPLTLFKCSKCSFCARRAEKVE</sequence>
<keyword evidence="4" id="KW-1185">Reference proteome</keyword>
<evidence type="ECO:0000313" key="3">
    <source>
        <dbReference type="EMBL" id="KAF4638809.1"/>
    </source>
</evidence>
<dbReference type="AlphaFoldDB" id="A0A7J6JVN2"/>
<name>A0A7J6JVN2_TOXGO</name>
<comment type="caution">
    <text evidence="3">The sequence shown here is derived from an EMBL/GenBank/DDBJ whole genome shotgun (WGS) entry which is preliminary data.</text>
</comment>
<organism evidence="3 4">
    <name type="scientific">Toxoplasma gondii</name>
    <dbReference type="NCBI Taxonomy" id="5811"/>
    <lineage>
        <taxon>Eukaryota</taxon>
        <taxon>Sar</taxon>
        <taxon>Alveolata</taxon>
        <taxon>Apicomplexa</taxon>
        <taxon>Conoidasida</taxon>
        <taxon>Coccidia</taxon>
        <taxon>Eucoccidiorida</taxon>
        <taxon>Eimeriorina</taxon>
        <taxon>Sarcocystidae</taxon>
        <taxon>Toxoplasma</taxon>
    </lineage>
</organism>
<evidence type="ECO:0000256" key="2">
    <source>
        <dbReference type="ARBA" id="ARBA00022803"/>
    </source>
</evidence>
<dbReference type="PANTHER" id="PTHR11242:SF0">
    <property type="entry name" value="TPR_REGION DOMAIN-CONTAINING PROTEIN"/>
    <property type="match status" value="1"/>
</dbReference>